<accession>A0ABX1F1T5</accession>
<sequence length="146" mass="15470">MASAHSPSSASAAADAEERLACAVLAAQVLALREEFRVVALSDQIWTASETLTRLADPAAAVDAATLEQVARMLETHAFLQAQSFDRASQMADTVATGLRALAASERPPGARLAALDLLGLYVCEEQRRVHDAVVNPMPDSPRETS</sequence>
<gene>
    <name evidence="1" type="ORF">HB662_16075</name>
</gene>
<name>A0ABX1F1T5_9PROT</name>
<organism evidence="1 2">
    <name type="scientific">Falsiroseomonas frigidaquae</name>
    <dbReference type="NCBI Taxonomy" id="487318"/>
    <lineage>
        <taxon>Bacteria</taxon>
        <taxon>Pseudomonadati</taxon>
        <taxon>Pseudomonadota</taxon>
        <taxon>Alphaproteobacteria</taxon>
        <taxon>Acetobacterales</taxon>
        <taxon>Roseomonadaceae</taxon>
        <taxon>Falsiroseomonas</taxon>
    </lineage>
</organism>
<dbReference type="EMBL" id="JAAVTX010000004">
    <property type="protein sequence ID" value="NKE46305.1"/>
    <property type="molecule type" value="Genomic_DNA"/>
</dbReference>
<evidence type="ECO:0000313" key="2">
    <source>
        <dbReference type="Proteomes" id="UP000765160"/>
    </source>
</evidence>
<keyword evidence="2" id="KW-1185">Reference proteome</keyword>
<dbReference type="RefSeq" id="WP_168050804.1">
    <property type="nucleotide sequence ID" value="NZ_JAATJR010000004.1"/>
</dbReference>
<reference evidence="1 2" key="1">
    <citation type="submission" date="2020-03" db="EMBL/GenBank/DDBJ databases">
        <title>Roseomonas selenitidurans sp. nov. isolated from soil.</title>
        <authorList>
            <person name="Liu H."/>
        </authorList>
    </citation>
    <scope>NUCLEOTIDE SEQUENCE [LARGE SCALE GENOMIC DNA]</scope>
    <source>
        <strain evidence="1 2">JCM 15073</strain>
    </source>
</reference>
<dbReference type="Proteomes" id="UP000765160">
    <property type="component" value="Unassembled WGS sequence"/>
</dbReference>
<comment type="caution">
    <text evidence="1">The sequence shown here is derived from an EMBL/GenBank/DDBJ whole genome shotgun (WGS) entry which is preliminary data.</text>
</comment>
<evidence type="ECO:0000313" key="1">
    <source>
        <dbReference type="EMBL" id="NKE46305.1"/>
    </source>
</evidence>
<proteinExistence type="predicted"/>
<protein>
    <submittedName>
        <fullName evidence="1">Uncharacterized protein</fullName>
    </submittedName>
</protein>